<evidence type="ECO:0000259" key="2">
    <source>
        <dbReference type="SMART" id="SM00829"/>
    </source>
</evidence>
<dbReference type="SMART" id="SM00829">
    <property type="entry name" value="PKS_ER"/>
    <property type="match status" value="1"/>
</dbReference>
<sequence>MKAITRHVYGTPDLTDHELPTPGPGDVLLRVHATALDHGVWHLGAGLPYPVRLATGLRRPRSPLLGRDVAGTVEALGPGVTGLDVGDEVFGTCDGALAEHAVARPGHLVRKPAGLSFEAAAAIPTSGFTALQTLRDHARLRPGQRVLVIGAGGGVGTFAVQLAKAYGAHVTGVCGPGKDDLVRSLGADEVVDHTREDPTAGPRRYDVVLDTAGNRPLPDLRRVLTPRGTLAIVGGENASGRWLYGTGRQLRATALSPFVRHTLRAPISAADPADLRHLAGLAATGELTPVVGRTFPLADFPDAMTYLRSGHVAGKIIMIMPGTA</sequence>
<dbReference type="CDD" id="cd08267">
    <property type="entry name" value="MDR1"/>
    <property type="match status" value="1"/>
</dbReference>
<dbReference type="Proteomes" id="UP001589647">
    <property type="component" value="Unassembled WGS sequence"/>
</dbReference>
<dbReference type="InterPro" id="IPR020843">
    <property type="entry name" value="ER"/>
</dbReference>
<evidence type="ECO:0000313" key="4">
    <source>
        <dbReference type="Proteomes" id="UP001589647"/>
    </source>
</evidence>
<organism evidence="3 4">
    <name type="scientific">Nonomuraea spiralis</name>
    <dbReference type="NCBI Taxonomy" id="46182"/>
    <lineage>
        <taxon>Bacteria</taxon>
        <taxon>Bacillati</taxon>
        <taxon>Actinomycetota</taxon>
        <taxon>Actinomycetes</taxon>
        <taxon>Streptosporangiales</taxon>
        <taxon>Streptosporangiaceae</taxon>
        <taxon>Nonomuraea</taxon>
    </lineage>
</organism>
<dbReference type="Pfam" id="PF13602">
    <property type="entry name" value="ADH_zinc_N_2"/>
    <property type="match status" value="1"/>
</dbReference>
<keyword evidence="4" id="KW-1185">Reference proteome</keyword>
<feature type="domain" description="Enoyl reductase (ER)" evidence="2">
    <location>
        <begin position="10"/>
        <end position="318"/>
    </location>
</feature>
<dbReference type="InterPro" id="IPR011032">
    <property type="entry name" value="GroES-like_sf"/>
</dbReference>
<evidence type="ECO:0000256" key="1">
    <source>
        <dbReference type="ARBA" id="ARBA00023002"/>
    </source>
</evidence>
<accession>A0ABV5ISR6</accession>
<protein>
    <submittedName>
        <fullName evidence="3">NAD(P)-dependent alcohol dehydrogenase</fullName>
    </submittedName>
</protein>
<dbReference type="PROSITE" id="PS01162">
    <property type="entry name" value="QOR_ZETA_CRYSTAL"/>
    <property type="match status" value="1"/>
</dbReference>
<dbReference type="Gene3D" id="3.90.180.10">
    <property type="entry name" value="Medium-chain alcohol dehydrogenases, catalytic domain"/>
    <property type="match status" value="1"/>
</dbReference>
<dbReference type="InterPro" id="IPR002364">
    <property type="entry name" value="Quin_OxRdtase/zeta-crystal_CS"/>
</dbReference>
<comment type="caution">
    <text evidence="3">The sequence shown here is derived from an EMBL/GenBank/DDBJ whole genome shotgun (WGS) entry which is preliminary data.</text>
</comment>
<dbReference type="InterPro" id="IPR050700">
    <property type="entry name" value="YIM1/Zinc_Alcohol_DH_Fams"/>
</dbReference>
<evidence type="ECO:0000313" key="3">
    <source>
        <dbReference type="EMBL" id="MFB9207040.1"/>
    </source>
</evidence>
<dbReference type="PANTHER" id="PTHR11695">
    <property type="entry name" value="ALCOHOL DEHYDROGENASE RELATED"/>
    <property type="match status" value="1"/>
</dbReference>
<dbReference type="InterPro" id="IPR013154">
    <property type="entry name" value="ADH-like_N"/>
</dbReference>
<dbReference type="SUPFAM" id="SSF51735">
    <property type="entry name" value="NAD(P)-binding Rossmann-fold domains"/>
    <property type="match status" value="1"/>
</dbReference>
<dbReference type="PANTHER" id="PTHR11695:SF294">
    <property type="entry name" value="RETICULON-4-INTERACTING PROTEIN 1, MITOCHONDRIAL"/>
    <property type="match status" value="1"/>
</dbReference>
<dbReference type="InterPro" id="IPR036291">
    <property type="entry name" value="NAD(P)-bd_dom_sf"/>
</dbReference>
<dbReference type="EMBL" id="JBHMEI010000044">
    <property type="protein sequence ID" value="MFB9207040.1"/>
    <property type="molecule type" value="Genomic_DNA"/>
</dbReference>
<reference evidence="3 4" key="1">
    <citation type="submission" date="2024-09" db="EMBL/GenBank/DDBJ databases">
        <authorList>
            <person name="Sun Q."/>
            <person name="Mori K."/>
        </authorList>
    </citation>
    <scope>NUCLEOTIDE SEQUENCE [LARGE SCALE GENOMIC DNA]</scope>
    <source>
        <strain evidence="3 4">CCM 3426</strain>
    </source>
</reference>
<dbReference type="SUPFAM" id="SSF50129">
    <property type="entry name" value="GroES-like"/>
    <property type="match status" value="1"/>
</dbReference>
<proteinExistence type="predicted"/>
<gene>
    <name evidence="3" type="ORF">ACFFV7_38015</name>
</gene>
<dbReference type="Gene3D" id="3.40.50.720">
    <property type="entry name" value="NAD(P)-binding Rossmann-like Domain"/>
    <property type="match status" value="1"/>
</dbReference>
<name>A0ABV5ISR6_9ACTN</name>
<dbReference type="RefSeq" id="WP_189650413.1">
    <property type="nucleotide sequence ID" value="NZ_BMRC01000013.1"/>
</dbReference>
<dbReference type="Pfam" id="PF08240">
    <property type="entry name" value="ADH_N"/>
    <property type="match status" value="1"/>
</dbReference>
<keyword evidence="1" id="KW-0560">Oxidoreductase</keyword>